<evidence type="ECO:0000256" key="2">
    <source>
        <dbReference type="ARBA" id="ARBA00007441"/>
    </source>
</evidence>
<protein>
    <recommendedName>
        <fullName evidence="6">Aminotransferase class I/classII large domain-containing protein</fullName>
    </recommendedName>
</protein>
<dbReference type="PANTHER" id="PTHR42790:SF21">
    <property type="entry name" value="AROMATIC_AMINOADIPATE AMINOTRANSFERASE 1"/>
    <property type="match status" value="1"/>
</dbReference>
<feature type="domain" description="Aminotransferase class I/classII large" evidence="6">
    <location>
        <begin position="110"/>
        <end position="485"/>
    </location>
</feature>
<comment type="similarity">
    <text evidence="2">Belongs to the class-I pyridoxal-phosphate-dependent aminotransferase family.</text>
</comment>
<dbReference type="STRING" id="914234.M2PNF1"/>
<dbReference type="InterPro" id="IPR004839">
    <property type="entry name" value="Aminotransferase_I/II_large"/>
</dbReference>
<dbReference type="InterPro" id="IPR050859">
    <property type="entry name" value="Class-I_PLP-dep_aminotransf"/>
</dbReference>
<dbReference type="GO" id="GO:0006571">
    <property type="term" value="P:tyrosine biosynthetic process"/>
    <property type="evidence" value="ECO:0007669"/>
    <property type="project" value="TreeGrafter"/>
</dbReference>
<dbReference type="InterPro" id="IPR015424">
    <property type="entry name" value="PyrdxlP-dep_Trfase"/>
</dbReference>
<comment type="cofactor">
    <cofactor evidence="1">
        <name>pyridoxal 5'-phosphate</name>
        <dbReference type="ChEBI" id="CHEBI:597326"/>
    </cofactor>
</comment>
<dbReference type="HOGENOM" id="CLU_017584_0_5_1"/>
<dbReference type="GO" id="GO:0030170">
    <property type="term" value="F:pyridoxal phosphate binding"/>
    <property type="evidence" value="ECO:0007669"/>
    <property type="project" value="InterPro"/>
</dbReference>
<dbReference type="EMBL" id="KB445795">
    <property type="protein sequence ID" value="EMD37939.1"/>
    <property type="molecule type" value="Genomic_DNA"/>
</dbReference>
<evidence type="ECO:0000256" key="5">
    <source>
        <dbReference type="ARBA" id="ARBA00022898"/>
    </source>
</evidence>
<dbReference type="CDD" id="cd00609">
    <property type="entry name" value="AAT_like"/>
    <property type="match status" value="1"/>
</dbReference>
<gene>
    <name evidence="7" type="ORF">CERSUDRAFT_152554</name>
</gene>
<evidence type="ECO:0000256" key="1">
    <source>
        <dbReference type="ARBA" id="ARBA00001933"/>
    </source>
</evidence>
<dbReference type="GO" id="GO:0047536">
    <property type="term" value="F:2-aminoadipate transaminase activity"/>
    <property type="evidence" value="ECO:0007669"/>
    <property type="project" value="TreeGrafter"/>
</dbReference>
<accession>M2PNF1</accession>
<evidence type="ECO:0000256" key="3">
    <source>
        <dbReference type="ARBA" id="ARBA00022576"/>
    </source>
</evidence>
<evidence type="ECO:0000256" key="4">
    <source>
        <dbReference type="ARBA" id="ARBA00022679"/>
    </source>
</evidence>
<dbReference type="GO" id="GO:0008793">
    <property type="term" value="F:aromatic-amino-acid transaminase activity"/>
    <property type="evidence" value="ECO:0007669"/>
    <property type="project" value="TreeGrafter"/>
</dbReference>
<evidence type="ECO:0000313" key="8">
    <source>
        <dbReference type="Proteomes" id="UP000016930"/>
    </source>
</evidence>
<keyword evidence="5" id="KW-0663">Pyridoxal phosphate</keyword>
<evidence type="ECO:0000259" key="6">
    <source>
        <dbReference type="Pfam" id="PF00155"/>
    </source>
</evidence>
<dbReference type="AlphaFoldDB" id="M2PNF1"/>
<dbReference type="GO" id="GO:0019878">
    <property type="term" value="P:lysine biosynthetic process via aminoadipic acid"/>
    <property type="evidence" value="ECO:0007669"/>
    <property type="project" value="TreeGrafter"/>
</dbReference>
<dbReference type="GO" id="GO:0009074">
    <property type="term" value="P:aromatic amino acid family catabolic process"/>
    <property type="evidence" value="ECO:0007669"/>
    <property type="project" value="TreeGrafter"/>
</dbReference>
<dbReference type="Pfam" id="PF00155">
    <property type="entry name" value="Aminotran_1_2"/>
    <property type="match status" value="1"/>
</dbReference>
<dbReference type="SUPFAM" id="SSF53383">
    <property type="entry name" value="PLP-dependent transferases"/>
    <property type="match status" value="1"/>
</dbReference>
<proteinExistence type="inferred from homology"/>
<dbReference type="Gene3D" id="3.40.640.10">
    <property type="entry name" value="Type I PLP-dependent aspartate aminotransferase-like (Major domain)"/>
    <property type="match status" value="1"/>
</dbReference>
<keyword evidence="3" id="KW-0032">Aminotransferase</keyword>
<dbReference type="Proteomes" id="UP000016930">
    <property type="component" value="Unassembled WGS sequence"/>
</dbReference>
<dbReference type="OrthoDB" id="691673at2759"/>
<keyword evidence="8" id="KW-1185">Reference proteome</keyword>
<sequence length="498" mass="54722">MSSSTPLDLSHHLSSEAKARIANPMKSIWKLIQQRPDVVMLANGASMADTPSGDPHPSLYPLRKVEFELASTTHGDPVRTWTSLGPAAPSVLLSSSTSSPSALPLNLALQYTNGAGRPEAQRAATTLTQFYHAPPDHVTTLTLGNFDGVTKCFRLLGESGDSLLADEFAFRAITNAAAPQGVRWVPVSMDEGGMVPERLEAILDGWEERMGRKPHVLYTVPCGQNPTGTTLNIERRRSIYAIAQRHDLIIIEDDPYYFLQYPPDRITPHPLVPSFLSLDTDGRVIRLDSLSKVLAPGLRLGWLTSSSAFHAHLIALTDSSTQHPHGLGQAFLAELLSPSGWGLAGFDRWVDSLRGEYRRRRDFFMHEFERRVAVPTGVLASACAPEAGMFVWIRVCIERHPRYLGNLDVQGEATGRARTNGAQLMEELFLRCLDSGLVIVPASVFALSRDPERLERDDSAVPIEDRSNFLRATFAGTEETMCRGLEILGEVIGNFFGG</sequence>
<organism evidence="7 8">
    <name type="scientific">Ceriporiopsis subvermispora (strain B)</name>
    <name type="common">White-rot fungus</name>
    <name type="synonym">Gelatoporia subvermispora</name>
    <dbReference type="NCBI Taxonomy" id="914234"/>
    <lineage>
        <taxon>Eukaryota</taxon>
        <taxon>Fungi</taxon>
        <taxon>Dikarya</taxon>
        <taxon>Basidiomycota</taxon>
        <taxon>Agaricomycotina</taxon>
        <taxon>Agaricomycetes</taxon>
        <taxon>Polyporales</taxon>
        <taxon>Gelatoporiaceae</taxon>
        <taxon>Gelatoporia</taxon>
    </lineage>
</organism>
<dbReference type="InterPro" id="IPR015421">
    <property type="entry name" value="PyrdxlP-dep_Trfase_major"/>
</dbReference>
<name>M2PNF1_CERS8</name>
<keyword evidence="4" id="KW-0808">Transferase</keyword>
<evidence type="ECO:0000313" key="7">
    <source>
        <dbReference type="EMBL" id="EMD37939.1"/>
    </source>
</evidence>
<reference evidence="7 8" key="1">
    <citation type="journal article" date="2012" name="Proc. Natl. Acad. Sci. U.S.A.">
        <title>Comparative genomics of Ceriporiopsis subvermispora and Phanerochaete chrysosporium provide insight into selective ligninolysis.</title>
        <authorList>
            <person name="Fernandez-Fueyo E."/>
            <person name="Ruiz-Duenas F.J."/>
            <person name="Ferreira P."/>
            <person name="Floudas D."/>
            <person name="Hibbett D.S."/>
            <person name="Canessa P."/>
            <person name="Larrondo L.F."/>
            <person name="James T.Y."/>
            <person name="Seelenfreund D."/>
            <person name="Lobos S."/>
            <person name="Polanco R."/>
            <person name="Tello M."/>
            <person name="Honda Y."/>
            <person name="Watanabe T."/>
            <person name="Watanabe T."/>
            <person name="Ryu J.S."/>
            <person name="Kubicek C.P."/>
            <person name="Schmoll M."/>
            <person name="Gaskell J."/>
            <person name="Hammel K.E."/>
            <person name="St John F.J."/>
            <person name="Vanden Wymelenberg A."/>
            <person name="Sabat G."/>
            <person name="Splinter BonDurant S."/>
            <person name="Syed K."/>
            <person name="Yadav J.S."/>
            <person name="Doddapaneni H."/>
            <person name="Subramanian V."/>
            <person name="Lavin J.L."/>
            <person name="Oguiza J.A."/>
            <person name="Perez G."/>
            <person name="Pisabarro A.G."/>
            <person name="Ramirez L."/>
            <person name="Santoyo F."/>
            <person name="Master E."/>
            <person name="Coutinho P.M."/>
            <person name="Henrissat B."/>
            <person name="Lombard V."/>
            <person name="Magnuson J.K."/>
            <person name="Kuees U."/>
            <person name="Hori C."/>
            <person name="Igarashi K."/>
            <person name="Samejima M."/>
            <person name="Held B.W."/>
            <person name="Barry K.W."/>
            <person name="LaButti K.M."/>
            <person name="Lapidus A."/>
            <person name="Lindquist E.A."/>
            <person name="Lucas S.M."/>
            <person name="Riley R."/>
            <person name="Salamov A.A."/>
            <person name="Hoffmeister D."/>
            <person name="Schwenk D."/>
            <person name="Hadar Y."/>
            <person name="Yarden O."/>
            <person name="de Vries R.P."/>
            <person name="Wiebenga A."/>
            <person name="Stenlid J."/>
            <person name="Eastwood D."/>
            <person name="Grigoriev I.V."/>
            <person name="Berka R.M."/>
            <person name="Blanchette R.A."/>
            <person name="Kersten P."/>
            <person name="Martinez A.T."/>
            <person name="Vicuna R."/>
            <person name="Cullen D."/>
        </authorList>
    </citation>
    <scope>NUCLEOTIDE SEQUENCE [LARGE SCALE GENOMIC DNA]</scope>
    <source>
        <strain evidence="7 8">B</strain>
    </source>
</reference>
<dbReference type="PANTHER" id="PTHR42790">
    <property type="entry name" value="AMINOTRANSFERASE"/>
    <property type="match status" value="1"/>
</dbReference>